<reference evidence="1" key="1">
    <citation type="submission" date="2019-10" db="EMBL/GenBank/DDBJ databases">
        <authorList>
            <consortium name="DOE Joint Genome Institute"/>
            <person name="Kuo A."/>
            <person name="Miyauchi S."/>
            <person name="Kiss E."/>
            <person name="Drula E."/>
            <person name="Kohler A."/>
            <person name="Sanchez-Garcia M."/>
            <person name="Andreopoulos B."/>
            <person name="Barry K.W."/>
            <person name="Bonito G."/>
            <person name="Buee M."/>
            <person name="Carver A."/>
            <person name="Chen C."/>
            <person name="Cichocki N."/>
            <person name="Clum A."/>
            <person name="Culley D."/>
            <person name="Crous P.W."/>
            <person name="Fauchery L."/>
            <person name="Girlanda M."/>
            <person name="Hayes R."/>
            <person name="Keri Z."/>
            <person name="Labutti K."/>
            <person name="Lipzen A."/>
            <person name="Lombard V."/>
            <person name="Magnuson J."/>
            <person name="Maillard F."/>
            <person name="Morin E."/>
            <person name="Murat C."/>
            <person name="Nolan M."/>
            <person name="Ohm R."/>
            <person name="Pangilinan J."/>
            <person name="Pereira M."/>
            <person name="Perotto S."/>
            <person name="Peter M."/>
            <person name="Riley R."/>
            <person name="Sitrit Y."/>
            <person name="Stielow B."/>
            <person name="Szollosi G."/>
            <person name="Zifcakova L."/>
            <person name="Stursova M."/>
            <person name="Spatafora J.W."/>
            <person name="Tedersoo L."/>
            <person name="Vaario L.-M."/>
            <person name="Yamada A."/>
            <person name="Yan M."/>
            <person name="Wang P."/>
            <person name="Xu J."/>
            <person name="Bruns T."/>
            <person name="Baldrian P."/>
            <person name="Vilgalys R."/>
            <person name="Henrissat B."/>
            <person name="Grigoriev I.V."/>
            <person name="Hibbett D."/>
            <person name="Nagy L.G."/>
            <person name="Martin F.M."/>
        </authorList>
    </citation>
    <scope>NUCLEOTIDE SEQUENCE</scope>
    <source>
        <strain evidence="1">P2</strain>
    </source>
</reference>
<organism evidence="1 2">
    <name type="scientific">Thelephora ganbajun</name>
    <name type="common">Ganba fungus</name>
    <dbReference type="NCBI Taxonomy" id="370292"/>
    <lineage>
        <taxon>Eukaryota</taxon>
        <taxon>Fungi</taxon>
        <taxon>Dikarya</taxon>
        <taxon>Basidiomycota</taxon>
        <taxon>Agaricomycotina</taxon>
        <taxon>Agaricomycetes</taxon>
        <taxon>Thelephorales</taxon>
        <taxon>Thelephoraceae</taxon>
        <taxon>Thelephora</taxon>
    </lineage>
</organism>
<evidence type="ECO:0000313" key="1">
    <source>
        <dbReference type="EMBL" id="KAF9646470.1"/>
    </source>
</evidence>
<evidence type="ECO:0000313" key="2">
    <source>
        <dbReference type="Proteomes" id="UP000886501"/>
    </source>
</evidence>
<gene>
    <name evidence="1" type="ORF">BDM02DRAFT_3147441</name>
</gene>
<dbReference type="EMBL" id="MU118057">
    <property type="protein sequence ID" value="KAF9646470.1"/>
    <property type="molecule type" value="Genomic_DNA"/>
</dbReference>
<accession>A0ACB6ZAQ3</accession>
<dbReference type="Proteomes" id="UP000886501">
    <property type="component" value="Unassembled WGS sequence"/>
</dbReference>
<keyword evidence="2" id="KW-1185">Reference proteome</keyword>
<reference evidence="1" key="2">
    <citation type="journal article" date="2020" name="Nat. Commun.">
        <title>Large-scale genome sequencing of mycorrhizal fungi provides insights into the early evolution of symbiotic traits.</title>
        <authorList>
            <person name="Miyauchi S."/>
            <person name="Kiss E."/>
            <person name="Kuo A."/>
            <person name="Drula E."/>
            <person name="Kohler A."/>
            <person name="Sanchez-Garcia M."/>
            <person name="Morin E."/>
            <person name="Andreopoulos B."/>
            <person name="Barry K.W."/>
            <person name="Bonito G."/>
            <person name="Buee M."/>
            <person name="Carver A."/>
            <person name="Chen C."/>
            <person name="Cichocki N."/>
            <person name="Clum A."/>
            <person name="Culley D."/>
            <person name="Crous P.W."/>
            <person name="Fauchery L."/>
            <person name="Girlanda M."/>
            <person name="Hayes R.D."/>
            <person name="Keri Z."/>
            <person name="LaButti K."/>
            <person name="Lipzen A."/>
            <person name="Lombard V."/>
            <person name="Magnuson J."/>
            <person name="Maillard F."/>
            <person name="Murat C."/>
            <person name="Nolan M."/>
            <person name="Ohm R.A."/>
            <person name="Pangilinan J."/>
            <person name="Pereira M.F."/>
            <person name="Perotto S."/>
            <person name="Peter M."/>
            <person name="Pfister S."/>
            <person name="Riley R."/>
            <person name="Sitrit Y."/>
            <person name="Stielow J.B."/>
            <person name="Szollosi G."/>
            <person name="Zifcakova L."/>
            <person name="Stursova M."/>
            <person name="Spatafora J.W."/>
            <person name="Tedersoo L."/>
            <person name="Vaario L.M."/>
            <person name="Yamada A."/>
            <person name="Yan M."/>
            <person name="Wang P."/>
            <person name="Xu J."/>
            <person name="Bruns T."/>
            <person name="Baldrian P."/>
            <person name="Vilgalys R."/>
            <person name="Dunand C."/>
            <person name="Henrissat B."/>
            <person name="Grigoriev I.V."/>
            <person name="Hibbett D."/>
            <person name="Nagy L.G."/>
            <person name="Martin F.M."/>
        </authorList>
    </citation>
    <scope>NUCLEOTIDE SEQUENCE</scope>
    <source>
        <strain evidence="1">P2</strain>
    </source>
</reference>
<comment type="caution">
    <text evidence="1">The sequence shown here is derived from an EMBL/GenBank/DDBJ whole genome shotgun (WGS) entry which is preliminary data.</text>
</comment>
<proteinExistence type="predicted"/>
<name>A0ACB6ZAQ3_THEGA</name>
<protein>
    <submittedName>
        <fullName evidence="1">Kinase-like protein</fullName>
    </submittedName>
</protein>
<sequence length="1143" mass="126232">MASSSSPTLQKLHSLDKSSSDFGNLLCNVLYGEEYVQFVSNFEGDDLAWLVDYLDRALDGLDPSSPASRKCLRELKNICGTNGILPTSYTLSADPLNIDPRPIASGGYGDVYHGTLNGSGVCIKRARVYTLDTSEKAFKTFCSEAVMWKRLNHPNVLPFLGVTIAPLQLISEWMPGGTLPDYIKNNSDADRLALLSEVAEGLCYLHSCNVIHGDLKGLNILVDDSGHTRIADFGLAMVTQNPDSMPSAPPHRGYTPRWAAPEVMTEEAYSKEADIFSFAMVMIEVFTSAVPFGNVSHYKAMSAVVEGERPPRPKHPAVTGGLWELMRRCWNQDPFSRPEVSEILQALSTLDPPAWKRLIGYSLSTDGRISLITSLFSNRDEVEIVGYLSGGDAQAFVNVVDEVSDSLAPEIHRECLHHLASICGSQALLPKSLQIPLCYDPSETPRYLDGLSDVRKGRYHDQEVVARALKVSPHTNLERIRKRFCRQIMIWRALCHPNVLLLLGVTMTETQLVMVSEWTANGNINEFMKAHPDANQLELLGDVTRGLIYVHGQGVIHGDLKGANIMIDKSGRACLSDFSLVNIISDQLAINPIPSALSHYCHTPPWTAPEVLDKGAYSKAADIFSFAMVMIEVFTGAVPFGDRPPFMATSAIAQGIRPPQPKHPAVTGGLWKLIQRCWDHDPHLRPEAVEVLRVLLTFAPPAWERLIGYPLSTDERVSLITSLFSDIDEVEVVGSLSGDDAQAFVDVIDETLDSLPQEIYGRCLRYLYKICSNQSLLPKSLQIPLCYDPSEISHYSGGFSDVWKGRYHDQEVAVTALNVFLTTDLERIRKRFCGQIMIWRTLHHPNVLPLLGVTMTKTQLVVVSEWKENGNINGFIKAHPDVNRLELLRDITKGLIYMHDRGIIHGDLKGANVMIDSNGRACLADFDLVTLIPGQSGLTSSHIAGGTYRWMSPELIDPERFGLKESRSTRESDCYALGMVIYETLSGQVPFSAYSNTYVVLYKVMRGDCPERPQGEEGKLFTDSIWKVVKLCWKHKPGDRASAKDVLRYLEGIRSLPRLPANTASDSASVASDSTGMASDSGPAIAHGNDEPQVPPRNLRGRLVGWLARFKIASGGVDTMTKNAGGSGGVSPMERSARREKKR</sequence>